<feature type="compositionally biased region" description="Polar residues" evidence="2">
    <location>
        <begin position="186"/>
        <end position="208"/>
    </location>
</feature>
<organism evidence="3 4">
    <name type="scientific">Mugilogobius chulae</name>
    <name type="common">yellowstripe goby</name>
    <dbReference type="NCBI Taxonomy" id="88201"/>
    <lineage>
        <taxon>Eukaryota</taxon>
        <taxon>Metazoa</taxon>
        <taxon>Chordata</taxon>
        <taxon>Craniata</taxon>
        <taxon>Vertebrata</taxon>
        <taxon>Euteleostomi</taxon>
        <taxon>Actinopterygii</taxon>
        <taxon>Neopterygii</taxon>
        <taxon>Teleostei</taxon>
        <taxon>Neoteleostei</taxon>
        <taxon>Acanthomorphata</taxon>
        <taxon>Gobiaria</taxon>
        <taxon>Gobiiformes</taxon>
        <taxon>Gobioidei</taxon>
        <taxon>Gobiidae</taxon>
        <taxon>Gobionellinae</taxon>
        <taxon>Mugilogobius</taxon>
    </lineage>
</organism>
<evidence type="ECO:0000313" key="3">
    <source>
        <dbReference type="EMBL" id="KAK7893592.1"/>
    </source>
</evidence>
<protein>
    <submittedName>
        <fullName evidence="3">Uncharacterized protein</fullName>
    </submittedName>
</protein>
<feature type="region of interest" description="Disordered" evidence="2">
    <location>
        <begin position="125"/>
        <end position="224"/>
    </location>
</feature>
<accession>A0AAW0NHW7</accession>
<evidence type="ECO:0000256" key="1">
    <source>
        <dbReference type="SAM" id="Coils"/>
    </source>
</evidence>
<feature type="region of interest" description="Disordered" evidence="2">
    <location>
        <begin position="247"/>
        <end position="279"/>
    </location>
</feature>
<dbReference type="Proteomes" id="UP001460270">
    <property type="component" value="Unassembled WGS sequence"/>
</dbReference>
<feature type="region of interest" description="Disordered" evidence="2">
    <location>
        <begin position="73"/>
        <end position="106"/>
    </location>
</feature>
<feature type="coiled-coil region" evidence="1">
    <location>
        <begin position="23"/>
        <end position="50"/>
    </location>
</feature>
<keyword evidence="4" id="KW-1185">Reference proteome</keyword>
<name>A0AAW0NHW7_9GOBI</name>
<proteinExistence type="predicted"/>
<reference evidence="4" key="1">
    <citation type="submission" date="2024-04" db="EMBL/GenBank/DDBJ databases">
        <title>Salinicola lusitanus LLJ914,a marine bacterium isolated from the Okinawa Trough.</title>
        <authorList>
            <person name="Li J."/>
        </authorList>
    </citation>
    <scope>NUCLEOTIDE SEQUENCE [LARGE SCALE GENOMIC DNA]</scope>
</reference>
<comment type="caution">
    <text evidence="3">The sequence shown here is derived from an EMBL/GenBank/DDBJ whole genome shotgun (WGS) entry which is preliminary data.</text>
</comment>
<evidence type="ECO:0000256" key="2">
    <source>
        <dbReference type="SAM" id="MobiDB-lite"/>
    </source>
</evidence>
<sequence>MIEGFVKMSKGEALRGFVEQRLAASAEEIFAQFDRTIAEYEEKLRHYKENQRKQALLESVFSPRVVLLRADVKTSPGPGLNHGPNQEIPETSQIKDEPEEQSVQQLQVCVPESSAVCVKTEESSLLQQTELKQEETQGEDVSTESERDSENSSDTYTDEDWRAPLSSSDDEDYDNQIQIRTKRTTAQKSGLSSKYKSAPETSATVNNGDKSRTATGAEGKKNQCSVYDYTQEKGVQPTQERVFYQVQRSGLNHGLNQEIPETSQTEDEPEEQRDQHLQV</sequence>
<keyword evidence="1" id="KW-0175">Coiled coil</keyword>
<evidence type="ECO:0000313" key="4">
    <source>
        <dbReference type="Proteomes" id="UP001460270"/>
    </source>
</evidence>
<dbReference type="EMBL" id="JBBPFD010000016">
    <property type="protein sequence ID" value="KAK7893592.1"/>
    <property type="molecule type" value="Genomic_DNA"/>
</dbReference>
<dbReference type="AlphaFoldDB" id="A0AAW0NHW7"/>
<gene>
    <name evidence="3" type="ORF">WMY93_022744</name>
</gene>